<dbReference type="Pfam" id="PF16541">
    <property type="entry name" value="AltA1"/>
    <property type="match status" value="1"/>
</dbReference>
<comment type="caution">
    <text evidence="7">The sequence shown here is derived from an EMBL/GenBank/DDBJ whole genome shotgun (WGS) entry which is preliminary data.</text>
</comment>
<keyword evidence="2" id="KW-0964">Secreted</keyword>
<keyword evidence="3 5" id="KW-0732">Signal</keyword>
<dbReference type="RefSeq" id="XP_070916455.1">
    <property type="nucleotide sequence ID" value="XM_071060354.1"/>
</dbReference>
<gene>
    <name evidence="7" type="ORF">MFIFM68171_04934</name>
</gene>
<evidence type="ECO:0000259" key="6">
    <source>
        <dbReference type="Pfam" id="PF16541"/>
    </source>
</evidence>
<keyword evidence="4" id="KW-1015">Disulfide bond</keyword>
<evidence type="ECO:0000256" key="1">
    <source>
        <dbReference type="ARBA" id="ARBA00004613"/>
    </source>
</evidence>
<proteinExistence type="predicted"/>
<evidence type="ECO:0000256" key="3">
    <source>
        <dbReference type="ARBA" id="ARBA00022729"/>
    </source>
</evidence>
<evidence type="ECO:0000313" key="7">
    <source>
        <dbReference type="EMBL" id="GAB1314724.1"/>
    </source>
</evidence>
<evidence type="ECO:0000256" key="5">
    <source>
        <dbReference type="SAM" id="SignalP"/>
    </source>
</evidence>
<name>A0ABQ0GAF3_9PEZI</name>
<reference evidence="7 8" key="1">
    <citation type="submission" date="2024-09" db="EMBL/GenBank/DDBJ databases">
        <title>Itraconazole resistance in Madurella fahalii resulting from another homologue of gene encoding cytochrome P450 14-alpha sterol demethylase (CYP51).</title>
        <authorList>
            <person name="Yoshioka I."/>
            <person name="Fahal A.H."/>
            <person name="Kaneko S."/>
            <person name="Yaguchi T."/>
        </authorList>
    </citation>
    <scope>NUCLEOTIDE SEQUENCE [LARGE SCALE GENOMIC DNA]</scope>
    <source>
        <strain evidence="7 8">IFM 68171</strain>
    </source>
</reference>
<dbReference type="InterPro" id="IPR032382">
    <property type="entry name" value="AltA1"/>
</dbReference>
<feature type="signal peptide" evidence="5">
    <location>
        <begin position="1"/>
        <end position="18"/>
    </location>
</feature>
<accession>A0ABQ0GAF3</accession>
<comment type="subcellular location">
    <subcellularLocation>
        <location evidence="1">Secreted</location>
    </subcellularLocation>
</comment>
<feature type="domain" description="AA1-like" evidence="6">
    <location>
        <begin position="45"/>
        <end position="173"/>
    </location>
</feature>
<organism evidence="7 8">
    <name type="scientific">Madurella fahalii</name>
    <dbReference type="NCBI Taxonomy" id="1157608"/>
    <lineage>
        <taxon>Eukaryota</taxon>
        <taxon>Fungi</taxon>
        <taxon>Dikarya</taxon>
        <taxon>Ascomycota</taxon>
        <taxon>Pezizomycotina</taxon>
        <taxon>Sordariomycetes</taxon>
        <taxon>Sordariomycetidae</taxon>
        <taxon>Sordariales</taxon>
        <taxon>Sordariales incertae sedis</taxon>
        <taxon>Madurella</taxon>
    </lineage>
</organism>
<evidence type="ECO:0000256" key="4">
    <source>
        <dbReference type="ARBA" id="ARBA00023157"/>
    </source>
</evidence>
<keyword evidence="8" id="KW-1185">Reference proteome</keyword>
<dbReference type="EMBL" id="BAAFSV010000002">
    <property type="protein sequence ID" value="GAB1314724.1"/>
    <property type="molecule type" value="Genomic_DNA"/>
</dbReference>
<feature type="chain" id="PRO_5045320536" description="AA1-like domain-containing protein" evidence="5">
    <location>
        <begin position="19"/>
        <end position="190"/>
    </location>
</feature>
<evidence type="ECO:0000256" key="2">
    <source>
        <dbReference type="ARBA" id="ARBA00022525"/>
    </source>
</evidence>
<sequence length="190" mass="21413">MHLLPLLPAFLLTTSVSASPVRARQAACSTTSFESFAWLARQFDFHASYIFTTPAHQNSWGYVSFDLYNPADQSTTHCQAQSNQLSDFFYGTMAYQCDDEGAGRNGRTSFDFDRATGRVGLNQTWTCTDQDPQWPITFTGRGETNFVLDCTEMTYQNPNWTMGQIYSSREIKCAPVEETRIVPFEMSAVA</sequence>
<dbReference type="Proteomes" id="UP001628179">
    <property type="component" value="Unassembled WGS sequence"/>
</dbReference>
<protein>
    <recommendedName>
        <fullName evidence="6">AA1-like domain-containing protein</fullName>
    </recommendedName>
</protein>
<evidence type="ECO:0000313" key="8">
    <source>
        <dbReference type="Proteomes" id="UP001628179"/>
    </source>
</evidence>
<dbReference type="GeneID" id="98175677"/>